<sequence length="349" mass="38899">MNIKHEVNGSKPPGPVISKYFTTNVVERIEQPRLDESNIGVLDLAARSGTEEARAGPTPCLNEQPVHSSRAVDPSAFVDELNGYDPPSVSKRPRRVVAKEQREGNERVANQQGPKKRRLKRGYAAPEVYAHLNFVQDCLDYDLSILFCGINPGQKSAGAGHHFANPLNGFWRCLHQGGLTNALIPPSEDHTLPQRFGLGITNLIDRPSAEMAELSTAERRAAVPAFLRKVHKWRPKIVCMVGKGIWEDVFSYICRTSKSGNDGIVVEKCSMQEQGGPREWDKLKTDFEFDIQPVCLLHSLDKEERMSKDGEQWTPVEGSTDSKRTLFFVVPSTSTRVRAYQVGATVLHI</sequence>
<gene>
    <name evidence="6" type="ORF">RSOLAG1IB_01525</name>
</gene>
<dbReference type="STRING" id="1108050.A0A0B7FH44"/>
<feature type="compositionally biased region" description="Basic and acidic residues" evidence="4">
    <location>
        <begin position="97"/>
        <end position="106"/>
    </location>
</feature>
<evidence type="ECO:0000256" key="4">
    <source>
        <dbReference type="SAM" id="MobiDB-lite"/>
    </source>
</evidence>
<protein>
    <submittedName>
        <fullName evidence="6">G/T mismatch-specific thymine DNA glycosylase</fullName>
    </submittedName>
</protein>
<dbReference type="SUPFAM" id="SSF52141">
    <property type="entry name" value="Uracil-DNA glycosylase-like"/>
    <property type="match status" value="1"/>
</dbReference>
<dbReference type="PANTHER" id="PTHR12159:SF9">
    <property type="entry name" value="G_T MISMATCH-SPECIFIC THYMINE DNA GLYCOSYLASE"/>
    <property type="match status" value="1"/>
</dbReference>
<dbReference type="InterPro" id="IPR015637">
    <property type="entry name" value="MUG/TDG"/>
</dbReference>
<evidence type="ECO:0000313" key="6">
    <source>
        <dbReference type="EMBL" id="CEL55513.1"/>
    </source>
</evidence>
<dbReference type="GO" id="GO:0008263">
    <property type="term" value="F:pyrimidine-specific mismatch base pair DNA N-glycosylase activity"/>
    <property type="evidence" value="ECO:0007669"/>
    <property type="project" value="TreeGrafter"/>
</dbReference>
<keyword evidence="1" id="KW-0227">DNA damage</keyword>
<evidence type="ECO:0000256" key="3">
    <source>
        <dbReference type="ARBA" id="ARBA00023204"/>
    </source>
</evidence>
<dbReference type="Proteomes" id="UP000059188">
    <property type="component" value="Unassembled WGS sequence"/>
</dbReference>
<feature type="domain" description="Uracil-DNA glycosylase-like" evidence="5">
    <location>
        <begin position="140"/>
        <end position="266"/>
    </location>
</feature>
<keyword evidence="2" id="KW-0378">Hydrolase</keyword>
<dbReference type="CDD" id="cd10028">
    <property type="entry name" value="UDG-F2_TDG_MUG"/>
    <property type="match status" value="1"/>
</dbReference>
<proteinExistence type="predicted"/>
<evidence type="ECO:0000256" key="2">
    <source>
        <dbReference type="ARBA" id="ARBA00022801"/>
    </source>
</evidence>
<reference evidence="6 7" key="1">
    <citation type="submission" date="2014-11" db="EMBL/GenBank/DDBJ databases">
        <authorList>
            <person name="Wibberg Daniel"/>
        </authorList>
    </citation>
    <scope>NUCLEOTIDE SEQUENCE [LARGE SCALE GENOMIC DNA]</scope>
    <source>
        <strain evidence="6">Rhizoctonia solani AG1-IB 7/3/14</strain>
    </source>
</reference>
<feature type="region of interest" description="Disordered" evidence="4">
    <location>
        <begin position="78"/>
        <end position="119"/>
    </location>
</feature>
<dbReference type="Gene3D" id="3.40.470.10">
    <property type="entry name" value="Uracil-DNA glycosylase-like domain"/>
    <property type="match status" value="1"/>
</dbReference>
<name>A0A0B7FH44_THACB</name>
<organism evidence="6 7">
    <name type="scientific">Thanatephorus cucumeris (strain AG1-IB / isolate 7/3/14)</name>
    <name type="common">Lettuce bottom rot fungus</name>
    <name type="synonym">Rhizoctonia solani</name>
    <dbReference type="NCBI Taxonomy" id="1108050"/>
    <lineage>
        <taxon>Eukaryota</taxon>
        <taxon>Fungi</taxon>
        <taxon>Dikarya</taxon>
        <taxon>Basidiomycota</taxon>
        <taxon>Agaricomycotina</taxon>
        <taxon>Agaricomycetes</taxon>
        <taxon>Cantharellales</taxon>
        <taxon>Ceratobasidiaceae</taxon>
        <taxon>Rhizoctonia</taxon>
        <taxon>Rhizoctonia solani AG-1</taxon>
    </lineage>
</organism>
<dbReference type="GO" id="GO:0006285">
    <property type="term" value="P:base-excision repair, AP site formation"/>
    <property type="evidence" value="ECO:0007669"/>
    <property type="project" value="InterPro"/>
</dbReference>
<dbReference type="GO" id="GO:0004844">
    <property type="term" value="F:uracil DNA N-glycosylase activity"/>
    <property type="evidence" value="ECO:0007669"/>
    <property type="project" value="TreeGrafter"/>
</dbReference>
<dbReference type="InterPro" id="IPR005122">
    <property type="entry name" value="Uracil-DNA_glycosylase-like"/>
</dbReference>
<dbReference type="EMBL" id="LN679101">
    <property type="protein sequence ID" value="CEL55513.1"/>
    <property type="molecule type" value="Genomic_DNA"/>
</dbReference>
<keyword evidence="7" id="KW-1185">Reference proteome</keyword>
<dbReference type="InterPro" id="IPR036895">
    <property type="entry name" value="Uracil-DNA_glycosylase-like_sf"/>
</dbReference>
<dbReference type="Pfam" id="PF03167">
    <property type="entry name" value="UDG"/>
    <property type="match status" value="1"/>
</dbReference>
<evidence type="ECO:0000259" key="5">
    <source>
        <dbReference type="Pfam" id="PF03167"/>
    </source>
</evidence>
<evidence type="ECO:0000256" key="1">
    <source>
        <dbReference type="ARBA" id="ARBA00022763"/>
    </source>
</evidence>
<evidence type="ECO:0000313" key="7">
    <source>
        <dbReference type="Proteomes" id="UP000059188"/>
    </source>
</evidence>
<accession>A0A0B7FH44</accession>
<dbReference type="AlphaFoldDB" id="A0A0B7FH44"/>
<dbReference type="PANTHER" id="PTHR12159">
    <property type="entry name" value="G/T AND G/U MISMATCH-SPECIFIC DNA GLYCOSYLASE"/>
    <property type="match status" value="1"/>
</dbReference>
<keyword evidence="3" id="KW-0234">DNA repair</keyword>
<dbReference type="OrthoDB" id="565731at2759"/>